<feature type="non-terminal residue" evidence="12">
    <location>
        <position position="1"/>
    </location>
</feature>
<keyword evidence="7 10" id="KW-0518">Myosin</keyword>
<dbReference type="Pfam" id="PF00612">
    <property type="entry name" value="IQ"/>
    <property type="match status" value="2"/>
</dbReference>
<evidence type="ECO:0000256" key="10">
    <source>
        <dbReference type="PROSITE-ProRule" id="PRU00782"/>
    </source>
</evidence>
<dbReference type="Gene3D" id="1.20.120.720">
    <property type="entry name" value="Myosin VI head, motor domain, U50 subdomain"/>
    <property type="match status" value="1"/>
</dbReference>
<sequence>AKPVTIVVGSHVWVEKPESVWIDGEVLNIKGDDAEIQTSDGNKIFSPFIDIGILVLVNTALASSFLHRSSFCLEILRCYLRRDQICCYLLCTYTGNILIAINPFQSLSHLYDAHMMERYNGVPFGELSPHVFAIADAAYREMITEGKGNSILVSGESGAGKTETTKMLMRYLAYLGGNAAAEGRSVEQKVLESNPVLEAFGNAKTVRNNNSSRFGKFVEIQFDKRGRISGAAIRTYLLERSRVCQISDSERNYHCFYLLCAAPPQETEKYKLGEPKLYHYLNQSNCYELDGISDQHDYLATRRGMDVVGINAVEQEAIFRVVAAILHLGNIDFANGEDNDSSVLKNDESLFHLQMTAELLMCNPRALEDALCKRVMVTPEEIIKRSLDPLGATVSRDGLAKTIYSRLFDWLVDKINFSIGQDPSSKCLIGVLDIYGFESFKTNSFEQFCINYTNEKLQQHFNKHVFKTEQEEYTKEEIDWSYIEFVDNKDVLDLIEQKKGGIIALLDEACMFPKSTHETFSTKLYQTFKDHKRFIKPKLTRSDFTIVHYAGEVQYQSDQFLDKNKDYIVPEHRDLLSASTCSFVAGLFPPLTEEATKSSKFSSISSRFKLQLQQLMEILNFTEPHYIRCIKPNSVLKPAIFENVNVLQQLRSGGVLEAVRIKCAGYPTYRSFSEFLTRFHVLAPEVLKMDCPENEASEKILVKMGLKDYQIGKTKVFLRAGQMAELDAKRILLLGDSAKVIQTRGRTCITRKKYVSTLEASICVQSFCKGELARKLLKLKKREISAVKIQKTARKRLARKDYLRIKFSSTILQAGVRAMAARDEFRYRVNAAIIIQTGLRAMAAREDFRCKVNAAVIQTDLETKGEETTKLESSVQASNDLEKEKVKEATNAESPLLTNVSRGVEIDVLSKSQVAQVETEDACSMTKDLSSPDQNAERVKTLTAEVESLKVMISN</sequence>
<keyword evidence="8 10" id="KW-0505">Motor protein</keyword>
<dbReference type="GO" id="GO:0005524">
    <property type="term" value="F:ATP binding"/>
    <property type="evidence" value="ECO:0007669"/>
    <property type="project" value="UniProtKB-UniRule"/>
</dbReference>
<dbReference type="InterPro" id="IPR027417">
    <property type="entry name" value="P-loop_NTPase"/>
</dbReference>
<evidence type="ECO:0000256" key="1">
    <source>
        <dbReference type="ARBA" id="ARBA00008049"/>
    </source>
</evidence>
<dbReference type="FunFam" id="1.20.120.720:FF:000011">
    <property type="entry name" value="Myosin 2"/>
    <property type="match status" value="1"/>
</dbReference>
<evidence type="ECO:0000256" key="2">
    <source>
        <dbReference type="ARBA" id="ARBA00022737"/>
    </source>
</evidence>
<evidence type="ECO:0000256" key="7">
    <source>
        <dbReference type="ARBA" id="ARBA00023123"/>
    </source>
</evidence>
<dbReference type="PANTHER" id="PTHR13140">
    <property type="entry name" value="MYOSIN"/>
    <property type="match status" value="1"/>
</dbReference>
<feature type="domain" description="Myosin motor" evidence="11">
    <location>
        <begin position="55"/>
        <end position="731"/>
    </location>
</feature>
<dbReference type="Gene3D" id="6.20.240.20">
    <property type="match status" value="1"/>
</dbReference>
<dbReference type="SMART" id="SM00242">
    <property type="entry name" value="MYSc"/>
    <property type="match status" value="1"/>
</dbReference>
<feature type="region of interest" description="Actin-binding" evidence="10">
    <location>
        <begin position="612"/>
        <end position="634"/>
    </location>
</feature>
<keyword evidence="6" id="KW-0175">Coiled coil</keyword>
<dbReference type="Gene3D" id="1.20.5.190">
    <property type="match status" value="2"/>
</dbReference>
<dbReference type="PROSITE" id="PS50096">
    <property type="entry name" value="IQ"/>
    <property type="match status" value="3"/>
</dbReference>
<keyword evidence="3 10" id="KW-0547">Nucleotide-binding</keyword>
<evidence type="ECO:0000256" key="4">
    <source>
        <dbReference type="ARBA" id="ARBA00022840"/>
    </source>
</evidence>
<dbReference type="Pfam" id="PF00063">
    <property type="entry name" value="Myosin_head"/>
    <property type="match status" value="1"/>
</dbReference>
<reference evidence="12 13" key="1">
    <citation type="submission" date="2019-09" db="EMBL/GenBank/DDBJ databases">
        <authorList>
            <person name="Ou C."/>
        </authorList>
    </citation>
    <scope>NUCLEOTIDE SEQUENCE [LARGE SCALE GENOMIC DNA]</scope>
    <source>
        <strain evidence="12">S2</strain>
        <tissue evidence="12">Leaf</tissue>
    </source>
</reference>
<keyword evidence="5" id="KW-0112">Calmodulin-binding</keyword>
<dbReference type="InterPro" id="IPR036961">
    <property type="entry name" value="Kinesin_motor_dom_sf"/>
</dbReference>
<protein>
    <submittedName>
        <fullName evidence="12">Myosin-11-like</fullName>
    </submittedName>
</protein>
<dbReference type="PROSITE" id="PS51456">
    <property type="entry name" value="MYOSIN_MOTOR"/>
    <property type="match status" value="1"/>
</dbReference>
<dbReference type="GO" id="GO:0005516">
    <property type="term" value="F:calmodulin binding"/>
    <property type="evidence" value="ECO:0007669"/>
    <property type="project" value="UniProtKB-KW"/>
</dbReference>
<dbReference type="FunFam" id="1.10.10.820:FF:000001">
    <property type="entry name" value="Myosin heavy chain"/>
    <property type="match status" value="1"/>
</dbReference>
<dbReference type="FunFam" id="1.20.58.530:FF:000002">
    <property type="entry name" value="Class V myosin"/>
    <property type="match status" value="1"/>
</dbReference>
<evidence type="ECO:0000256" key="8">
    <source>
        <dbReference type="ARBA" id="ARBA00023175"/>
    </source>
</evidence>
<keyword evidence="2" id="KW-0677">Repeat</keyword>
<dbReference type="InterPro" id="IPR004009">
    <property type="entry name" value="SH3_Myosin"/>
</dbReference>
<dbReference type="PRINTS" id="PR00193">
    <property type="entry name" value="MYOSINHEAVY"/>
</dbReference>
<dbReference type="CDD" id="cd01384">
    <property type="entry name" value="MYSc_Myo11"/>
    <property type="match status" value="1"/>
</dbReference>
<dbReference type="GO" id="GO:0005737">
    <property type="term" value="C:cytoplasm"/>
    <property type="evidence" value="ECO:0007669"/>
    <property type="project" value="TreeGrafter"/>
</dbReference>
<dbReference type="Gene3D" id="1.20.58.530">
    <property type="match status" value="1"/>
</dbReference>
<dbReference type="InterPro" id="IPR036018">
    <property type="entry name" value="MYSc_Myo11"/>
</dbReference>
<evidence type="ECO:0000256" key="3">
    <source>
        <dbReference type="ARBA" id="ARBA00022741"/>
    </source>
</evidence>
<dbReference type="GO" id="GO:0051015">
    <property type="term" value="F:actin filament binding"/>
    <property type="evidence" value="ECO:0007669"/>
    <property type="project" value="TreeGrafter"/>
</dbReference>
<dbReference type="SUPFAM" id="SSF52540">
    <property type="entry name" value="P-loop containing nucleoside triphosphate hydrolases"/>
    <property type="match status" value="2"/>
</dbReference>
<dbReference type="GO" id="GO:0016020">
    <property type="term" value="C:membrane"/>
    <property type="evidence" value="ECO:0007669"/>
    <property type="project" value="TreeGrafter"/>
</dbReference>
<reference evidence="12 13" key="3">
    <citation type="submission" date="2019-11" db="EMBL/GenBank/DDBJ databases">
        <title>A de novo genome assembly of a pear dwarfing rootstock.</title>
        <authorList>
            <person name="Wang F."/>
            <person name="Wang J."/>
            <person name="Li S."/>
            <person name="Zhang Y."/>
            <person name="Fang M."/>
            <person name="Ma L."/>
            <person name="Zhao Y."/>
            <person name="Jiang S."/>
        </authorList>
    </citation>
    <scope>NUCLEOTIDE SEQUENCE [LARGE SCALE GENOMIC DNA]</scope>
    <source>
        <strain evidence="12">S2</strain>
        <tissue evidence="12">Leaf</tissue>
    </source>
</reference>
<comment type="caution">
    <text evidence="12">The sequence shown here is derived from an EMBL/GenBank/DDBJ whole genome shotgun (WGS) entry which is preliminary data.</text>
</comment>
<dbReference type="EMBL" id="SMOL01000695">
    <property type="protein sequence ID" value="KAB2602245.1"/>
    <property type="molecule type" value="Genomic_DNA"/>
</dbReference>
<evidence type="ECO:0000256" key="9">
    <source>
        <dbReference type="ARBA" id="ARBA00023203"/>
    </source>
</evidence>
<dbReference type="InterPro" id="IPR001609">
    <property type="entry name" value="Myosin_head_motor_dom-like"/>
</dbReference>
<dbReference type="PANTHER" id="PTHR13140:SF792">
    <property type="entry name" value="MYOSIN-9"/>
    <property type="match status" value="1"/>
</dbReference>
<dbReference type="InterPro" id="IPR000048">
    <property type="entry name" value="IQ_motif_EF-hand-BS"/>
</dbReference>
<dbReference type="GO" id="GO:0030048">
    <property type="term" value="P:actin filament-based movement"/>
    <property type="evidence" value="ECO:0007669"/>
    <property type="project" value="UniProtKB-ARBA"/>
</dbReference>
<dbReference type="GO" id="GO:0007015">
    <property type="term" value="P:actin filament organization"/>
    <property type="evidence" value="ECO:0007669"/>
    <property type="project" value="TreeGrafter"/>
</dbReference>
<evidence type="ECO:0000256" key="6">
    <source>
        <dbReference type="ARBA" id="ARBA00023054"/>
    </source>
</evidence>
<accession>A0A5N5FGJ7</accession>
<keyword evidence="9 10" id="KW-0009">Actin-binding</keyword>
<gene>
    <name evidence="12" type="ORF">D8674_003250</name>
</gene>
<evidence type="ECO:0000259" key="11">
    <source>
        <dbReference type="PROSITE" id="PS51456"/>
    </source>
</evidence>
<dbReference type="GO" id="GO:0016459">
    <property type="term" value="C:myosin complex"/>
    <property type="evidence" value="ECO:0007669"/>
    <property type="project" value="UniProtKB-KW"/>
</dbReference>
<organism evidence="12 13">
    <name type="scientific">Pyrus ussuriensis x Pyrus communis</name>
    <dbReference type="NCBI Taxonomy" id="2448454"/>
    <lineage>
        <taxon>Eukaryota</taxon>
        <taxon>Viridiplantae</taxon>
        <taxon>Streptophyta</taxon>
        <taxon>Embryophyta</taxon>
        <taxon>Tracheophyta</taxon>
        <taxon>Spermatophyta</taxon>
        <taxon>Magnoliopsida</taxon>
        <taxon>eudicotyledons</taxon>
        <taxon>Gunneridae</taxon>
        <taxon>Pentapetalae</taxon>
        <taxon>rosids</taxon>
        <taxon>fabids</taxon>
        <taxon>Rosales</taxon>
        <taxon>Rosaceae</taxon>
        <taxon>Amygdaloideae</taxon>
        <taxon>Maleae</taxon>
        <taxon>Pyrus</taxon>
    </lineage>
</organism>
<dbReference type="Gene3D" id="1.10.10.820">
    <property type="match status" value="1"/>
</dbReference>
<keyword evidence="13" id="KW-1185">Reference proteome</keyword>
<proteinExistence type="inferred from homology"/>
<dbReference type="Pfam" id="PF02736">
    <property type="entry name" value="Myosin_N"/>
    <property type="match status" value="1"/>
</dbReference>
<name>A0A5N5FGJ7_9ROSA</name>
<dbReference type="GO" id="GO:0000146">
    <property type="term" value="F:microfilament motor activity"/>
    <property type="evidence" value="ECO:0007669"/>
    <property type="project" value="TreeGrafter"/>
</dbReference>
<evidence type="ECO:0000256" key="5">
    <source>
        <dbReference type="ARBA" id="ARBA00022860"/>
    </source>
</evidence>
<dbReference type="Proteomes" id="UP000327157">
    <property type="component" value="Chromosome 10"/>
</dbReference>
<feature type="binding site" evidence="10">
    <location>
        <begin position="155"/>
        <end position="162"/>
    </location>
    <ligand>
        <name>ATP</name>
        <dbReference type="ChEBI" id="CHEBI:30616"/>
    </ligand>
</feature>
<dbReference type="AlphaFoldDB" id="A0A5N5FGJ7"/>
<evidence type="ECO:0000313" key="13">
    <source>
        <dbReference type="Proteomes" id="UP000327157"/>
    </source>
</evidence>
<reference evidence="13" key="2">
    <citation type="submission" date="2019-10" db="EMBL/GenBank/DDBJ databases">
        <title>A de novo genome assembly of a pear dwarfing rootstock.</title>
        <authorList>
            <person name="Wang F."/>
            <person name="Wang J."/>
            <person name="Li S."/>
            <person name="Zhang Y."/>
            <person name="Fang M."/>
            <person name="Ma L."/>
            <person name="Zhao Y."/>
            <person name="Jiang S."/>
        </authorList>
    </citation>
    <scope>NUCLEOTIDE SEQUENCE [LARGE SCALE GENOMIC DNA]</scope>
</reference>
<dbReference type="Gene3D" id="3.40.850.10">
    <property type="entry name" value="Kinesin motor domain"/>
    <property type="match status" value="1"/>
</dbReference>
<evidence type="ECO:0000313" key="12">
    <source>
        <dbReference type="EMBL" id="KAB2602245.1"/>
    </source>
</evidence>
<dbReference type="SMART" id="SM00015">
    <property type="entry name" value="IQ"/>
    <property type="match status" value="4"/>
</dbReference>
<dbReference type="OrthoDB" id="6108017at2759"/>
<keyword evidence="4 10" id="KW-0067">ATP-binding</keyword>
<comment type="similarity">
    <text evidence="1">Belongs to the TRAFAC class myosin-kinesin ATPase superfamily. Myosin family. Plant myosin class XI subfamily.</text>
</comment>